<dbReference type="GO" id="GO:0016887">
    <property type="term" value="F:ATP hydrolysis activity"/>
    <property type="evidence" value="ECO:0007669"/>
    <property type="project" value="InterPro"/>
</dbReference>
<feature type="compositionally biased region" description="Basic and acidic residues" evidence="2">
    <location>
        <begin position="449"/>
        <end position="460"/>
    </location>
</feature>
<evidence type="ECO:0000313" key="5">
    <source>
        <dbReference type="Proteomes" id="UP000241158"/>
    </source>
</evidence>
<dbReference type="InterPro" id="IPR027417">
    <property type="entry name" value="P-loop_NTPase"/>
</dbReference>
<feature type="region of interest" description="Disordered" evidence="2">
    <location>
        <begin position="443"/>
        <end position="463"/>
    </location>
</feature>
<feature type="region of interest" description="Disordered" evidence="2">
    <location>
        <begin position="228"/>
        <end position="253"/>
    </location>
</feature>
<reference evidence="5" key="1">
    <citation type="submission" date="2017-11" db="EMBL/GenBank/DDBJ databases">
        <authorList>
            <person name="Kuznetsova I."/>
            <person name="Sazanova A."/>
            <person name="Chirak E."/>
            <person name="Safronova V."/>
            <person name="Willems A."/>
        </authorList>
    </citation>
    <scope>NUCLEOTIDE SEQUENCE [LARGE SCALE GENOMIC DNA]</scope>
    <source>
        <strain evidence="5">PEPV15</strain>
    </source>
</reference>
<dbReference type="SUPFAM" id="SSF52540">
    <property type="entry name" value="P-loop containing nucleoside triphosphate hydrolases"/>
    <property type="match status" value="1"/>
</dbReference>
<name>A0A2P7AK70_9HYPH</name>
<dbReference type="Gene3D" id="3.40.50.300">
    <property type="entry name" value="P-loop containing nucleotide triphosphate hydrolases"/>
    <property type="match status" value="1"/>
</dbReference>
<dbReference type="InterPro" id="IPR049945">
    <property type="entry name" value="AAA_22"/>
</dbReference>
<sequence length="2041" mass="225239">MSGSFADVGREFRVDTITDHTELRSPILKLPDRIDAEWFRNWLVISNRSLRLFHEKWGPFVESATGFPWPAKKPDLDAALTFLPIAAKYPFFLMVFVRALDEIAGKKHPQFKKLYTEYVLALRTAGLSIPKERSADNDARLQLAQLAAVGNSEIVTAIVILDWACKRSPDKVRSMIDVAKNVPDLFDYIETVMACSFSQFNDYAIKNTRSEAEPNSVELGLNLTDVGDGESINSLNPGDEEEHAEAKQSQLLNEGSTVPQIAADQSPAPPLPEEAWLLDIEKLREVAEAARSQVPNETAVAHLTVLVASLAKHTEAYHLSLPRPVATSSFVERARFIVHGLLAIFAELDILNDELDKKLKEATHSLDRLPALATPNSLQDAEVAVANAEDASNTAHGVLTRHVQAKSLPLKQYLSVAQLLIQEAEDVGLESLNELMTAVNALESAGSSESRETSDKRADNPSDIAFASSKIRSTDRFATMDDNSEMLEVGGDLIPSVDHPEDMVPSIIGQFEDDPFAIPAVDVLEELAANESDPLFADIERKADDLFEKHEFGLGYHFARACEKVFGDKALPYNSDELRLVALGAKMAGLSKYEPEGFKDSLDACAARAHVLAEGGTLRDEARRTALLAAVVPTALFNVSESGNAFAVIDAVRAIGSCPGFFRINEVLEENRKSGFALTVPNIRAAGDANAGRSYAEGRRQAAIEQIRALQSATFRFALGQKVKHALLAPEGPVGSLSAALSTAKASEAALKFVEQFASRDAIMEMLTKIALGVGHGQVIDGAARERLVAFISDISSSCSEFAEAMRQVEELRAASGRMGLVRRLIDGLLAGIEHFRTQNSPSSGSRLIDSANIFANELMSKLEEILKGGPIEDLDRRAASLALHAPLLWLPGMTWSHAWTPSPNDASRLIDAIMQLPVPLIIGGREQALEVAIDARCREDAFVPAKMLLSFGSRFGFNESHIEDVQGRIETAESTRKGQLRSKFEEVAGLIHKVRRMALGSLKGSAELEERLRGVAIDDKPYELASDFIPEEVEGTHIVDVNAAFQRLEELENEARRLLDDGKKSFANSIDKLTEAGRITTEEQQSFLSLLAADDLATLSDWVSMFASDDQRRPVLAGPIVNHALKRFRDICATSKGVDLVRMQRAAAEGVDEGPFLFSQIDEERREDIGHSIRAWLDFKRGTKGNIGITQLGPRLTGLLSQLAFETELVELNKAKTEERRQIFVVDAKMRLPLDASSLMLPDFGSSTNGGWRVVAAPSSVSNNEILSLAEGAEPRGTLILLFGSLGIDRRDQLKLDCIKRRRKVLVVDELLLMTVLSASQRRPLELFEIAQAFTTAKPYQDYGRSSQVPPEMFKGRAKEMSSIVEPIGSYIVYGGRRLGKTALLRHIVRRTPDHASFGFLDLVDLPSTALWEKAAAVLPGVFNGRPVGTVEQFEKGINEYLEADGRRRVLMMLDEADNFVREQASENIRHHHVLRLLSLMANTNHRFKFVLSGLHNVSRITKTENSPLAQISNDPVRIGPLVNSDAGDAEELVRVPLAALGYEFARREDVWRILSFTNYYPILIQVFCQGLLEIIEEQQLRTGKLAKGISTQMVDGAMKNQKIRDELYQSFEKTIKHIEQRYELLTYIVAERALIDTTEGVDGDGMTASEVTERAGQYWPEAFPHGSDPSEIEYLLDEMEGFGILRWIPPGRWGLRSRMLLELMVSDEEDLLARIFSFKGRKPEIYFDPKNGRSKITGTGKPELDIKVSPLTDGQEAELLSPQREYGHATVVFGSSIANIEHTYVAIERSRAAKGVSTTEVHVEVRGWKDRADLMQEIRRAKQDDTTKVLVISNITDWKPEWVAEAARHPNVARGRIRPIFIGGPKQAQAWAIEYPMGSKYPARVHVEMLRPWARSYLATRLDMLNSLKSATIDKILDATGGWNDPCQTIFSPATTGAQIEKVLLEVATSLDSESVFTRFGVPAEFAATFRTIAEYCEDGTPIADAIEVMEGDIDPNVAIRFGTLVGVLSTVSDPQNSHGLLVSVNSVARKMLSTLGNK</sequence>
<organism evidence="4 5">
    <name type="scientific">Phyllobacterium endophyticum</name>
    <dbReference type="NCBI Taxonomy" id="1149773"/>
    <lineage>
        <taxon>Bacteria</taxon>
        <taxon>Pseudomonadati</taxon>
        <taxon>Pseudomonadota</taxon>
        <taxon>Alphaproteobacteria</taxon>
        <taxon>Hyphomicrobiales</taxon>
        <taxon>Phyllobacteriaceae</taxon>
        <taxon>Phyllobacterium</taxon>
    </lineage>
</organism>
<gene>
    <name evidence="4" type="ORF">CU100_25945</name>
</gene>
<feature type="coiled-coil region" evidence="1">
    <location>
        <begin position="1042"/>
        <end position="1069"/>
    </location>
</feature>
<dbReference type="Proteomes" id="UP000241158">
    <property type="component" value="Unassembled WGS sequence"/>
</dbReference>
<keyword evidence="1" id="KW-0175">Coiled coil</keyword>
<protein>
    <recommendedName>
        <fullName evidence="3">ORC1/DEAH AAA+ ATPase domain-containing protein</fullName>
    </recommendedName>
</protein>
<keyword evidence="5" id="KW-1185">Reference proteome</keyword>
<dbReference type="Pfam" id="PF13401">
    <property type="entry name" value="AAA_22"/>
    <property type="match status" value="1"/>
</dbReference>
<dbReference type="EMBL" id="PGGN01000008">
    <property type="protein sequence ID" value="PSH54625.1"/>
    <property type="molecule type" value="Genomic_DNA"/>
</dbReference>
<evidence type="ECO:0000256" key="1">
    <source>
        <dbReference type="SAM" id="Coils"/>
    </source>
</evidence>
<evidence type="ECO:0000313" key="4">
    <source>
        <dbReference type="EMBL" id="PSH54625.1"/>
    </source>
</evidence>
<evidence type="ECO:0000259" key="3">
    <source>
        <dbReference type="Pfam" id="PF13401"/>
    </source>
</evidence>
<feature type="domain" description="ORC1/DEAH AAA+ ATPase" evidence="3">
    <location>
        <begin position="1370"/>
        <end position="1500"/>
    </location>
</feature>
<accession>A0A2P7AK70</accession>
<evidence type="ECO:0000256" key="2">
    <source>
        <dbReference type="SAM" id="MobiDB-lite"/>
    </source>
</evidence>
<proteinExistence type="predicted"/>
<comment type="caution">
    <text evidence="4">The sequence shown here is derived from an EMBL/GenBank/DDBJ whole genome shotgun (WGS) entry which is preliminary data.</text>
</comment>